<dbReference type="PANTHER" id="PTHR14009">
    <property type="entry name" value="LEUCINE ZIPPER-EF-HAND CONTAINING TRANSMEMBRANE PROTEIN"/>
    <property type="match status" value="1"/>
</dbReference>
<feature type="domain" description="Letm1 RBD" evidence="9">
    <location>
        <begin position="218"/>
        <end position="394"/>
    </location>
</feature>
<feature type="region of interest" description="Disordered" evidence="8">
    <location>
        <begin position="59"/>
        <end position="132"/>
    </location>
</feature>
<dbReference type="Proteomes" id="UP000218811">
    <property type="component" value="Unassembled WGS sequence"/>
</dbReference>
<keyword evidence="3" id="KW-0999">Mitochondrion inner membrane</keyword>
<dbReference type="OrthoDB" id="73691at2759"/>
<gene>
    <name evidence="10" type="ORF">WOLCODRAFT_138619</name>
</gene>
<evidence type="ECO:0000256" key="8">
    <source>
        <dbReference type="SAM" id="MobiDB-lite"/>
    </source>
</evidence>
<keyword evidence="5 7" id="KW-0496">Mitochondrion</keyword>
<dbReference type="InterPro" id="IPR033122">
    <property type="entry name" value="LETM1-like_RBD"/>
</dbReference>
<feature type="compositionally biased region" description="Low complexity" evidence="8">
    <location>
        <begin position="119"/>
        <end position="129"/>
    </location>
</feature>
<dbReference type="InterPro" id="IPR044202">
    <property type="entry name" value="LETM1/MDM38-like"/>
</dbReference>
<dbReference type="PROSITE" id="PS51758">
    <property type="entry name" value="LETM1_RBD"/>
    <property type="match status" value="1"/>
</dbReference>
<dbReference type="GO" id="GO:0005743">
    <property type="term" value="C:mitochondrial inner membrane"/>
    <property type="evidence" value="ECO:0007669"/>
    <property type="project" value="UniProtKB-SubCell"/>
</dbReference>
<dbReference type="GO" id="GO:0043022">
    <property type="term" value="F:ribosome binding"/>
    <property type="evidence" value="ECO:0007669"/>
    <property type="project" value="InterPro"/>
</dbReference>
<dbReference type="GO" id="GO:0030003">
    <property type="term" value="P:intracellular monoatomic cation homeostasis"/>
    <property type="evidence" value="ECO:0007669"/>
    <property type="project" value="TreeGrafter"/>
</dbReference>
<protein>
    <recommendedName>
        <fullName evidence="9">Letm1 RBD domain-containing protein</fullName>
    </recommendedName>
</protein>
<feature type="compositionally biased region" description="Pro residues" evidence="8">
    <location>
        <begin position="100"/>
        <end position="118"/>
    </location>
</feature>
<evidence type="ECO:0000256" key="3">
    <source>
        <dbReference type="ARBA" id="ARBA00022792"/>
    </source>
</evidence>
<proteinExistence type="predicted"/>
<keyword evidence="4" id="KW-1133">Transmembrane helix</keyword>
<keyword evidence="11" id="KW-1185">Reference proteome</keyword>
<dbReference type="PANTHER" id="PTHR14009:SF1">
    <property type="entry name" value="MITOCHONDRIAL PROTON_CALCIUM EXCHANGER PROTEIN"/>
    <property type="match status" value="1"/>
</dbReference>
<sequence length="394" mass="43242">MLSTLGRNGFVESLAATRHHRSAILLQCRLRHTISRNADILPCHASAVFAAYRPAPRARLLSTSPPPTPTPAKASTGQTEPSPPPVSPSRKHKVELRPGPVKPPKPTPAPGVPPPAPAPASTSASPAKSEGLVDATKKDLEDASQHGILAPPPPDASWAGRLWHQAKELFKFYFRGIKLIAIHRRRVRELEARVRAGGPPLTRRELRFIATNQQDLNKLVPFLLIIIIIEEILPLVVLYAPFLLPSTCLLPSQKARIDEKRREKQQLYAKEYKSTFLEILAAPGAMKSSSLAALNGLLSLPTMSPDALRLRRLRKHLAAIAEDDTIIEREGRGDQLSAEELRDALEARGIIAEGMSAKTMHSRLQWWLTNAEQGDADPIERRIVLVARVGAGKL</sequence>
<evidence type="ECO:0000256" key="6">
    <source>
        <dbReference type="ARBA" id="ARBA00023136"/>
    </source>
</evidence>
<evidence type="ECO:0000313" key="10">
    <source>
        <dbReference type="EMBL" id="PCH43839.1"/>
    </source>
</evidence>
<dbReference type="OMA" id="WETRFIR"/>
<dbReference type="STRING" id="742152.A0A2H3JY60"/>
<evidence type="ECO:0000313" key="11">
    <source>
        <dbReference type="Proteomes" id="UP000218811"/>
    </source>
</evidence>
<evidence type="ECO:0000256" key="1">
    <source>
        <dbReference type="ARBA" id="ARBA00004434"/>
    </source>
</evidence>
<reference evidence="10 11" key="1">
    <citation type="journal article" date="2012" name="Science">
        <title>The Paleozoic origin of enzymatic lignin decomposition reconstructed from 31 fungal genomes.</title>
        <authorList>
            <person name="Floudas D."/>
            <person name="Binder M."/>
            <person name="Riley R."/>
            <person name="Barry K."/>
            <person name="Blanchette R.A."/>
            <person name="Henrissat B."/>
            <person name="Martinez A.T."/>
            <person name="Otillar R."/>
            <person name="Spatafora J.W."/>
            <person name="Yadav J.S."/>
            <person name="Aerts A."/>
            <person name="Benoit I."/>
            <person name="Boyd A."/>
            <person name="Carlson A."/>
            <person name="Copeland A."/>
            <person name="Coutinho P.M."/>
            <person name="de Vries R.P."/>
            <person name="Ferreira P."/>
            <person name="Findley K."/>
            <person name="Foster B."/>
            <person name="Gaskell J."/>
            <person name="Glotzer D."/>
            <person name="Gorecki P."/>
            <person name="Heitman J."/>
            <person name="Hesse C."/>
            <person name="Hori C."/>
            <person name="Igarashi K."/>
            <person name="Jurgens J.A."/>
            <person name="Kallen N."/>
            <person name="Kersten P."/>
            <person name="Kohler A."/>
            <person name="Kuees U."/>
            <person name="Kumar T.K.A."/>
            <person name="Kuo A."/>
            <person name="LaButti K."/>
            <person name="Larrondo L.F."/>
            <person name="Lindquist E."/>
            <person name="Ling A."/>
            <person name="Lombard V."/>
            <person name="Lucas S."/>
            <person name="Lundell T."/>
            <person name="Martin R."/>
            <person name="McLaughlin D.J."/>
            <person name="Morgenstern I."/>
            <person name="Morin E."/>
            <person name="Murat C."/>
            <person name="Nagy L.G."/>
            <person name="Nolan M."/>
            <person name="Ohm R.A."/>
            <person name="Patyshakuliyeva A."/>
            <person name="Rokas A."/>
            <person name="Ruiz-Duenas F.J."/>
            <person name="Sabat G."/>
            <person name="Salamov A."/>
            <person name="Samejima M."/>
            <person name="Schmutz J."/>
            <person name="Slot J.C."/>
            <person name="St John F."/>
            <person name="Stenlid J."/>
            <person name="Sun H."/>
            <person name="Sun S."/>
            <person name="Syed K."/>
            <person name="Tsang A."/>
            <person name="Wiebenga A."/>
            <person name="Young D."/>
            <person name="Pisabarro A."/>
            <person name="Eastwood D.C."/>
            <person name="Martin F."/>
            <person name="Cullen D."/>
            <person name="Grigoriev I.V."/>
            <person name="Hibbett D.S."/>
        </authorList>
    </citation>
    <scope>NUCLEOTIDE SEQUENCE [LARGE SCALE GENOMIC DNA]</scope>
    <source>
        <strain evidence="10 11">MD-104</strain>
    </source>
</reference>
<evidence type="ECO:0000256" key="2">
    <source>
        <dbReference type="ARBA" id="ARBA00022692"/>
    </source>
</evidence>
<organism evidence="10 11">
    <name type="scientific">Wolfiporia cocos (strain MD-104)</name>
    <name type="common">Brown rot fungus</name>
    <dbReference type="NCBI Taxonomy" id="742152"/>
    <lineage>
        <taxon>Eukaryota</taxon>
        <taxon>Fungi</taxon>
        <taxon>Dikarya</taxon>
        <taxon>Basidiomycota</taxon>
        <taxon>Agaricomycotina</taxon>
        <taxon>Agaricomycetes</taxon>
        <taxon>Polyporales</taxon>
        <taxon>Phaeolaceae</taxon>
        <taxon>Wolfiporia</taxon>
    </lineage>
</organism>
<evidence type="ECO:0000259" key="9">
    <source>
        <dbReference type="PROSITE" id="PS51758"/>
    </source>
</evidence>
<dbReference type="AlphaFoldDB" id="A0A2H3JY60"/>
<evidence type="ECO:0000256" key="7">
    <source>
        <dbReference type="PROSITE-ProRule" id="PRU01094"/>
    </source>
</evidence>
<keyword evidence="6" id="KW-0472">Membrane</keyword>
<accession>A0A2H3JY60</accession>
<evidence type="ECO:0000256" key="4">
    <source>
        <dbReference type="ARBA" id="ARBA00022989"/>
    </source>
</evidence>
<name>A0A2H3JY60_WOLCO</name>
<evidence type="ECO:0000256" key="5">
    <source>
        <dbReference type="ARBA" id="ARBA00023128"/>
    </source>
</evidence>
<dbReference type="EMBL" id="KB468146">
    <property type="protein sequence ID" value="PCH43839.1"/>
    <property type="molecule type" value="Genomic_DNA"/>
</dbReference>
<dbReference type="Pfam" id="PF07766">
    <property type="entry name" value="LETM1_RBD"/>
    <property type="match status" value="2"/>
</dbReference>
<keyword evidence="2" id="KW-0812">Transmembrane</keyword>
<comment type="subcellular location">
    <subcellularLocation>
        <location evidence="1">Mitochondrion inner membrane</location>
        <topology evidence="1">Single-pass membrane protein</topology>
    </subcellularLocation>
</comment>